<accession>A0A8X7VMD4</accession>
<evidence type="ECO:0000313" key="2">
    <source>
        <dbReference type="Proteomes" id="UP000886595"/>
    </source>
</evidence>
<dbReference type="AlphaFoldDB" id="A0A8X7VMD4"/>
<keyword evidence="2" id="KW-1185">Reference proteome</keyword>
<organism evidence="1 2">
    <name type="scientific">Brassica carinata</name>
    <name type="common">Ethiopian mustard</name>
    <name type="synonym">Abyssinian cabbage</name>
    <dbReference type="NCBI Taxonomy" id="52824"/>
    <lineage>
        <taxon>Eukaryota</taxon>
        <taxon>Viridiplantae</taxon>
        <taxon>Streptophyta</taxon>
        <taxon>Embryophyta</taxon>
        <taxon>Tracheophyta</taxon>
        <taxon>Spermatophyta</taxon>
        <taxon>Magnoliopsida</taxon>
        <taxon>eudicotyledons</taxon>
        <taxon>Gunneridae</taxon>
        <taxon>Pentapetalae</taxon>
        <taxon>rosids</taxon>
        <taxon>malvids</taxon>
        <taxon>Brassicales</taxon>
        <taxon>Brassicaceae</taxon>
        <taxon>Brassiceae</taxon>
        <taxon>Brassica</taxon>
    </lineage>
</organism>
<protein>
    <submittedName>
        <fullName evidence="1">Uncharacterized protein</fullName>
    </submittedName>
</protein>
<gene>
    <name evidence="1" type="ORF">Bca52824_017311</name>
</gene>
<sequence>MDHGRPIFLVGNVSLFPSRFVLVKIELVAACLQATKPFVLQKPATEHHTLQKPKTSQTQAELRTDKHEASLVYTLAPSLPITVTAHISLQNPQWISLV</sequence>
<proteinExistence type="predicted"/>
<comment type="caution">
    <text evidence="1">The sequence shown here is derived from an EMBL/GenBank/DDBJ whole genome shotgun (WGS) entry which is preliminary data.</text>
</comment>
<dbReference type="EMBL" id="JAAMPC010000004">
    <property type="protein sequence ID" value="KAG2314189.1"/>
    <property type="molecule type" value="Genomic_DNA"/>
</dbReference>
<dbReference type="Proteomes" id="UP000886595">
    <property type="component" value="Unassembled WGS sequence"/>
</dbReference>
<dbReference type="OrthoDB" id="10624457at2759"/>
<reference evidence="1 2" key="1">
    <citation type="submission" date="2020-02" db="EMBL/GenBank/DDBJ databases">
        <authorList>
            <person name="Ma Q."/>
            <person name="Huang Y."/>
            <person name="Song X."/>
            <person name="Pei D."/>
        </authorList>
    </citation>
    <scope>NUCLEOTIDE SEQUENCE [LARGE SCALE GENOMIC DNA]</scope>
    <source>
        <strain evidence="1">Sxm20200214</strain>
        <tissue evidence="1">Leaf</tissue>
    </source>
</reference>
<name>A0A8X7VMD4_BRACI</name>
<evidence type="ECO:0000313" key="1">
    <source>
        <dbReference type="EMBL" id="KAG2314189.1"/>
    </source>
</evidence>